<reference evidence="1 2" key="1">
    <citation type="submission" date="2020-08" db="EMBL/GenBank/DDBJ databases">
        <title>Genomic Encyclopedia of Type Strains, Phase IV (KMG-V): Genome sequencing to study the core and pangenomes of soil and plant-associated prokaryotes.</title>
        <authorList>
            <person name="Whitman W."/>
        </authorList>
    </citation>
    <scope>NUCLEOTIDE SEQUENCE [LARGE SCALE GENOMIC DNA]</scope>
    <source>
        <strain evidence="1 2">34/80</strain>
    </source>
</reference>
<dbReference type="EMBL" id="JACIFZ010000017">
    <property type="protein sequence ID" value="MBB4225936.1"/>
    <property type="molecule type" value="Genomic_DNA"/>
</dbReference>
<name>A0A840FTK0_9BURK</name>
<evidence type="ECO:0000313" key="2">
    <source>
        <dbReference type="Proteomes" id="UP000524450"/>
    </source>
</evidence>
<comment type="caution">
    <text evidence="1">The sequence shown here is derived from an EMBL/GenBank/DDBJ whole genome shotgun (WGS) entry which is preliminary data.</text>
</comment>
<accession>A0A840FTK0</accession>
<dbReference type="RefSeq" id="WP_184642637.1">
    <property type="nucleotide sequence ID" value="NZ_JACIFZ010000017.1"/>
</dbReference>
<gene>
    <name evidence="1" type="ORF">GGD71_006749</name>
</gene>
<sequence length="174" mass="18791">MRFSTTGVVFRACLASLMVMGLSVWLDNACAMSRIGEAEVRLQDGQPCFTISAKEAKRGPSFLLQAVIISDSSTKPVNTVWSMAPDLGSSLRMSPANCVVYGQILDGATASPASAPALQAGRVYRVYLNTRSSDSSDPTRGQDASFCLVAYQTGDRRLVQVRYGMRAWDTGFCE</sequence>
<organism evidence="1 2">
    <name type="scientific">Variovorax guangxiensis</name>
    <dbReference type="NCBI Taxonomy" id="1775474"/>
    <lineage>
        <taxon>Bacteria</taxon>
        <taxon>Pseudomonadati</taxon>
        <taxon>Pseudomonadota</taxon>
        <taxon>Betaproteobacteria</taxon>
        <taxon>Burkholderiales</taxon>
        <taxon>Comamonadaceae</taxon>
        <taxon>Variovorax</taxon>
    </lineage>
</organism>
<dbReference type="Proteomes" id="UP000524450">
    <property type="component" value="Unassembled WGS sequence"/>
</dbReference>
<protein>
    <submittedName>
        <fullName evidence="1">Uncharacterized protein</fullName>
    </submittedName>
</protein>
<evidence type="ECO:0000313" key="1">
    <source>
        <dbReference type="EMBL" id="MBB4225936.1"/>
    </source>
</evidence>
<dbReference type="AlphaFoldDB" id="A0A840FTK0"/>
<proteinExistence type="predicted"/>